<proteinExistence type="predicted"/>
<reference evidence="3 4" key="1">
    <citation type="submission" date="2019-08" db="EMBL/GenBank/DDBJ databases">
        <authorList>
            <person name="Karlyshev A.V."/>
        </authorList>
    </citation>
    <scope>NUCLEOTIDE SEQUENCE [LARGE SCALE GENOMIC DNA]</scope>
    <source>
        <strain evidence="3 4">Alg18-2.2</strain>
    </source>
</reference>
<sequence length="125" mass="13415">MPASAPSRSRSHSARSRFSVATEQSRAMRLGLAIAIGVLGGAALAWWLTPAESRWLPFSGGQRTSAGPSTTRAAPEDAPVLYRWRDAQGVLHVAQQPPSGGQAYERVDIDLDRNIIPLGVPVDRD</sequence>
<dbReference type="InterPro" id="IPR025392">
    <property type="entry name" value="DUF4124"/>
</dbReference>
<organism evidence="3 4">
    <name type="scientific">Alkalisalibacterium limincola</name>
    <dbReference type="NCBI Taxonomy" id="2699169"/>
    <lineage>
        <taxon>Bacteria</taxon>
        <taxon>Pseudomonadati</taxon>
        <taxon>Pseudomonadota</taxon>
        <taxon>Gammaproteobacteria</taxon>
        <taxon>Lysobacterales</taxon>
        <taxon>Lysobacteraceae</taxon>
        <taxon>Alkalisalibacterium</taxon>
    </lineage>
</organism>
<accession>A0A5C8KSG0</accession>
<feature type="domain" description="DUF4124" evidence="2">
    <location>
        <begin position="81"/>
        <end position="109"/>
    </location>
</feature>
<protein>
    <submittedName>
        <fullName evidence="3">DUF4124 domain-containing protein</fullName>
    </submittedName>
</protein>
<evidence type="ECO:0000313" key="4">
    <source>
        <dbReference type="Proteomes" id="UP000321248"/>
    </source>
</evidence>
<evidence type="ECO:0000256" key="1">
    <source>
        <dbReference type="SAM" id="MobiDB-lite"/>
    </source>
</evidence>
<gene>
    <name evidence="3" type="ORF">FU658_06895</name>
</gene>
<dbReference type="Proteomes" id="UP000321248">
    <property type="component" value="Unassembled WGS sequence"/>
</dbReference>
<dbReference type="Pfam" id="PF13511">
    <property type="entry name" value="DUF4124"/>
    <property type="match status" value="1"/>
</dbReference>
<feature type="region of interest" description="Disordered" evidence="1">
    <location>
        <begin position="1"/>
        <end position="20"/>
    </location>
</feature>
<dbReference type="AlphaFoldDB" id="A0A5C8KSG0"/>
<dbReference type="OrthoDB" id="7068596at2"/>
<name>A0A5C8KSG0_9GAMM</name>
<evidence type="ECO:0000259" key="2">
    <source>
        <dbReference type="Pfam" id="PF13511"/>
    </source>
</evidence>
<comment type="caution">
    <text evidence="3">The sequence shown here is derived from an EMBL/GenBank/DDBJ whole genome shotgun (WGS) entry which is preliminary data.</text>
</comment>
<evidence type="ECO:0000313" key="3">
    <source>
        <dbReference type="EMBL" id="TXK62498.1"/>
    </source>
</evidence>
<dbReference type="EMBL" id="VRTS01000004">
    <property type="protein sequence ID" value="TXK62498.1"/>
    <property type="molecule type" value="Genomic_DNA"/>
</dbReference>
<keyword evidence="4" id="KW-1185">Reference proteome</keyword>